<dbReference type="RefSeq" id="WP_141132757.1">
    <property type="nucleotide sequence ID" value="NZ_JBFQFY010000009.1"/>
</dbReference>
<name>A0A448T1N1_SERFO</name>
<dbReference type="PANTHER" id="PTHR30443">
    <property type="entry name" value="INNER MEMBRANE PROTEIN"/>
    <property type="match status" value="1"/>
</dbReference>
<keyword evidence="5 8" id="KW-1133">Transmembrane helix</keyword>
<dbReference type="GO" id="GO:0009244">
    <property type="term" value="P:lipopolysaccharide core region biosynthetic process"/>
    <property type="evidence" value="ECO:0007669"/>
    <property type="project" value="TreeGrafter"/>
</dbReference>
<dbReference type="GO" id="GO:0005886">
    <property type="term" value="C:plasma membrane"/>
    <property type="evidence" value="ECO:0007669"/>
    <property type="project" value="UniProtKB-SubCell"/>
</dbReference>
<sequence>MNSTVKDTLAARDVTLTPWTGFYFLQSLLINFALGYPFSLLYAVAFGCVLLLLWRLSPRLQKSVIGLCSLIAAMYFPFSQAYGSPNFNTLLALHSTTVEESSEILTIFPWYSYLVSLFILALGIIALRRKPTPKGAWNTLHSLCLTISVVCFFVTPVQNLAYGGVFKLTDSGYPVFRFVRDVIVNNQEVIDEKARMQAFSQLKDSWNVLAVKPKYHIYMVVIGESARRDALGAFGGHWDNTPFASHVNGTLLLNYIAASGSTQKSLGLTLTRVVNDKPQYQDNFVTLANRAGFQTWWFSNQGQIGEYDTAIASIAKRADEVQFLKNGDFEADKNTHDETMLKMTAQVFAAPRSTNPQLIVLHLMGSHPQACDRTQGKYTDFVQSKETSCYLYTMTQTDNLLKQLYQQLRDTGESFSMVYFSDHGLAFKERGTQVQYLAHDDQFQQNFQVPFMVLSSDDTAHRLIKTPRSANDFLTFFASWTGIKTKELTPKYSFLSEQKAGPVYITNFKLKPVDYTHLPTDIFETQTR</sequence>
<evidence type="ECO:0000256" key="1">
    <source>
        <dbReference type="ARBA" id="ARBA00004651"/>
    </source>
</evidence>
<dbReference type="SUPFAM" id="SSF53649">
    <property type="entry name" value="Alkaline phosphatase-like"/>
    <property type="match status" value="1"/>
</dbReference>
<evidence type="ECO:0000256" key="7">
    <source>
        <dbReference type="ARBA" id="ARBA00038481"/>
    </source>
</evidence>
<dbReference type="CDD" id="cd16017">
    <property type="entry name" value="LptA"/>
    <property type="match status" value="1"/>
</dbReference>
<protein>
    <submittedName>
        <fullName evidence="10">Phosphoethanolamine transferase ybiP</fullName>
        <ecNumber evidence="10">2.7.-.-</ecNumber>
    </submittedName>
</protein>
<evidence type="ECO:0000256" key="8">
    <source>
        <dbReference type="SAM" id="Phobius"/>
    </source>
</evidence>
<proteinExistence type="inferred from homology"/>
<dbReference type="InterPro" id="IPR000917">
    <property type="entry name" value="Sulfatase_N"/>
</dbReference>
<evidence type="ECO:0000256" key="3">
    <source>
        <dbReference type="ARBA" id="ARBA00022679"/>
    </source>
</evidence>
<keyword evidence="6 8" id="KW-0472">Membrane</keyword>
<comment type="similarity">
    <text evidence="7">Belongs to the phosphoethanolamine transferase family.</text>
</comment>
<evidence type="ECO:0000256" key="4">
    <source>
        <dbReference type="ARBA" id="ARBA00022692"/>
    </source>
</evidence>
<keyword evidence="2" id="KW-1003">Cell membrane</keyword>
<dbReference type="InterPro" id="IPR017850">
    <property type="entry name" value="Alkaline_phosphatase_core_sf"/>
</dbReference>
<dbReference type="PANTHER" id="PTHR30443:SF4">
    <property type="entry name" value="PHOSPHOETHANOLAMINE TRANSFERASE OPGE-RELATED"/>
    <property type="match status" value="1"/>
</dbReference>
<accession>A0A448T1N1</accession>
<feature type="transmembrane region" description="Helical" evidence="8">
    <location>
        <begin position="110"/>
        <end position="127"/>
    </location>
</feature>
<keyword evidence="4 8" id="KW-0812">Transmembrane</keyword>
<dbReference type="EMBL" id="LR134492">
    <property type="protein sequence ID" value="VEI73872.1"/>
    <property type="molecule type" value="Genomic_DNA"/>
</dbReference>
<dbReference type="EC" id="2.7.-.-" evidence="10"/>
<evidence type="ECO:0000313" key="11">
    <source>
        <dbReference type="Proteomes" id="UP000270487"/>
    </source>
</evidence>
<evidence type="ECO:0000256" key="2">
    <source>
        <dbReference type="ARBA" id="ARBA00022475"/>
    </source>
</evidence>
<dbReference type="Pfam" id="PF00884">
    <property type="entry name" value="Sulfatase"/>
    <property type="match status" value="1"/>
</dbReference>
<feature type="transmembrane region" description="Helical" evidence="8">
    <location>
        <begin position="28"/>
        <end position="52"/>
    </location>
</feature>
<comment type="subcellular location">
    <subcellularLocation>
        <location evidence="1">Cell membrane</location>
        <topology evidence="1">Multi-pass membrane protein</topology>
    </subcellularLocation>
</comment>
<feature type="transmembrane region" description="Helical" evidence="8">
    <location>
        <begin position="64"/>
        <end position="83"/>
    </location>
</feature>
<organism evidence="10 11">
    <name type="scientific">Serratia fonticola</name>
    <dbReference type="NCBI Taxonomy" id="47917"/>
    <lineage>
        <taxon>Bacteria</taxon>
        <taxon>Pseudomonadati</taxon>
        <taxon>Pseudomonadota</taxon>
        <taxon>Gammaproteobacteria</taxon>
        <taxon>Enterobacterales</taxon>
        <taxon>Yersiniaceae</taxon>
        <taxon>Serratia</taxon>
    </lineage>
</organism>
<reference evidence="10 11" key="1">
    <citation type="submission" date="2018-12" db="EMBL/GenBank/DDBJ databases">
        <authorList>
            <consortium name="Pathogen Informatics"/>
        </authorList>
    </citation>
    <scope>NUCLEOTIDE SEQUENCE [LARGE SCALE GENOMIC DNA]</scope>
    <source>
        <strain evidence="10 11">NCTC13193</strain>
    </source>
</reference>
<evidence type="ECO:0000256" key="6">
    <source>
        <dbReference type="ARBA" id="ARBA00023136"/>
    </source>
</evidence>
<evidence type="ECO:0000259" key="9">
    <source>
        <dbReference type="Pfam" id="PF00884"/>
    </source>
</evidence>
<dbReference type="Gene3D" id="3.40.720.10">
    <property type="entry name" value="Alkaline Phosphatase, subunit A"/>
    <property type="match status" value="1"/>
</dbReference>
<evidence type="ECO:0000256" key="5">
    <source>
        <dbReference type="ARBA" id="ARBA00022989"/>
    </source>
</evidence>
<keyword evidence="3 10" id="KW-0808">Transferase</keyword>
<dbReference type="AlphaFoldDB" id="A0A448T1N1"/>
<dbReference type="Proteomes" id="UP000270487">
    <property type="component" value="Chromosome"/>
</dbReference>
<gene>
    <name evidence="10" type="primary">ybiP</name>
    <name evidence="10" type="ORF">NCTC13193_04385</name>
</gene>
<feature type="transmembrane region" description="Helical" evidence="8">
    <location>
        <begin position="139"/>
        <end position="157"/>
    </location>
</feature>
<feature type="domain" description="Sulfatase N-terminal" evidence="9">
    <location>
        <begin position="218"/>
        <end position="483"/>
    </location>
</feature>
<dbReference type="InterPro" id="IPR040423">
    <property type="entry name" value="PEA_transferase"/>
</dbReference>
<dbReference type="GO" id="GO:0016776">
    <property type="term" value="F:phosphotransferase activity, phosphate group as acceptor"/>
    <property type="evidence" value="ECO:0007669"/>
    <property type="project" value="TreeGrafter"/>
</dbReference>
<dbReference type="InterPro" id="IPR058130">
    <property type="entry name" value="PEA_transf_C"/>
</dbReference>
<evidence type="ECO:0000313" key="10">
    <source>
        <dbReference type="EMBL" id="VEI73872.1"/>
    </source>
</evidence>